<feature type="domain" description="Anthranilate synthase component I N-terminal" evidence="2">
    <location>
        <begin position="56"/>
        <end position="194"/>
    </location>
</feature>
<dbReference type="Gene3D" id="3.60.120.10">
    <property type="entry name" value="Anthranilate synthase"/>
    <property type="match status" value="1"/>
</dbReference>
<dbReference type="InterPro" id="IPR005801">
    <property type="entry name" value="ADC_synthase"/>
</dbReference>
<dbReference type="Pfam" id="PF04715">
    <property type="entry name" value="Anth_synt_I_N"/>
    <property type="match status" value="1"/>
</dbReference>
<evidence type="ECO:0000313" key="3">
    <source>
        <dbReference type="EMBL" id="OZG57970.1"/>
    </source>
</evidence>
<dbReference type="PRINTS" id="PR00095">
    <property type="entry name" value="ANTSNTHASEI"/>
</dbReference>
<dbReference type="Proteomes" id="UP000216444">
    <property type="component" value="Unassembled WGS sequence"/>
</dbReference>
<reference evidence="3 4" key="1">
    <citation type="journal article" date="2017" name="BMC Genomics">
        <title>Comparative genomic and phylogenomic analyses of the Bifidobacteriaceae family.</title>
        <authorList>
            <person name="Lugli G.A."/>
            <person name="Milani C."/>
            <person name="Turroni F."/>
            <person name="Duranti S."/>
            <person name="Mancabelli L."/>
            <person name="Mangifesta M."/>
            <person name="Ferrario C."/>
            <person name="Modesto M."/>
            <person name="Mattarelli P."/>
            <person name="Jiri K."/>
            <person name="van Sinderen D."/>
            <person name="Ventura M."/>
        </authorList>
    </citation>
    <scope>NUCLEOTIDE SEQUENCE [LARGE SCALE GENOMIC DNA]</scope>
    <source>
        <strain evidence="3 4">DSM 100201</strain>
    </source>
</reference>
<sequence length="534" mass="57636">MTGMDDAMGTTASNSSATAVSVSDAYGPSAPSVTPLPCHPVADMADALAETMSADGRGAMMLLHSARGGRYTMLGLHPYRRLLQIGDRVRDESLAADGRWRCATVEGDALALLGEWLSGRSGRSADMAAPVASDPVTGERLPLADGVMGFMSYDDGLRREGIRSRHSRSAIPDAAWWWFDDILIEDMLAGTVTLVSHHRMPGGAERIIERWNSRRRQRGTATGVPSVHDMMDGIMPGAVPRRDGHGTTIAGWSSDHDRASYCEGIRALCGRMRDGDIYVTNYSLRLRVRSLIAPPVMFNRLRSDNPSPFMAYLDAGDWQIISSSPERFLESRGGHVVTQPIKGTRPRGRDVAEDDRLRGELEHSFKDRSELLMITDLERNDLSRIAMPGTVSTTGFAELEAYPHVFHLVSTVEADVSPGRTIADVLAALSPGGSITGAPKHSAMTLIDRYEHSARGAYTGSLGYIDASGDCDLSILIRMAIHQGNAAVGGAYSIGGGGGVTLDSDPDFEYDEAMQKTEALLSALGCDTRKGWHD</sequence>
<dbReference type="GO" id="GO:0046820">
    <property type="term" value="F:4-amino-4-deoxychorismate synthase activity"/>
    <property type="evidence" value="ECO:0007669"/>
    <property type="project" value="TreeGrafter"/>
</dbReference>
<dbReference type="AlphaFoldDB" id="A0A261FFL5"/>
<gene>
    <name evidence="3" type="ORF">BTIS_1211</name>
</gene>
<feature type="domain" description="Chorismate-utilising enzyme C-terminal" evidence="1">
    <location>
        <begin position="258"/>
        <end position="516"/>
    </location>
</feature>
<name>A0A261FFL5_9BIFI</name>
<accession>A0A261FFL5</accession>
<evidence type="ECO:0000259" key="1">
    <source>
        <dbReference type="Pfam" id="PF00425"/>
    </source>
</evidence>
<dbReference type="InterPro" id="IPR006805">
    <property type="entry name" value="Anth_synth_I_N"/>
</dbReference>
<dbReference type="EMBL" id="MWWV01000006">
    <property type="protein sequence ID" value="OZG57970.1"/>
    <property type="molecule type" value="Genomic_DNA"/>
</dbReference>
<keyword evidence="4" id="KW-1185">Reference proteome</keyword>
<dbReference type="Pfam" id="PF00425">
    <property type="entry name" value="Chorismate_bind"/>
    <property type="match status" value="1"/>
</dbReference>
<evidence type="ECO:0000313" key="4">
    <source>
        <dbReference type="Proteomes" id="UP000216444"/>
    </source>
</evidence>
<protein>
    <submittedName>
        <fullName evidence="3">Para-aminobenzoate synthase subunit I</fullName>
    </submittedName>
</protein>
<dbReference type="PANTHER" id="PTHR11236:SF50">
    <property type="entry name" value="AMINODEOXYCHORISMATE SYNTHASE COMPONENT 1"/>
    <property type="match status" value="1"/>
</dbReference>
<dbReference type="SUPFAM" id="SSF56322">
    <property type="entry name" value="ADC synthase"/>
    <property type="match status" value="1"/>
</dbReference>
<dbReference type="RefSeq" id="WP_094663645.1">
    <property type="nucleotide sequence ID" value="NZ_MWWV01000006.1"/>
</dbReference>
<dbReference type="InterPro" id="IPR015890">
    <property type="entry name" value="Chorismate_C"/>
</dbReference>
<dbReference type="GO" id="GO:0000162">
    <property type="term" value="P:L-tryptophan biosynthetic process"/>
    <property type="evidence" value="ECO:0007669"/>
    <property type="project" value="TreeGrafter"/>
</dbReference>
<comment type="caution">
    <text evidence="3">The sequence shown here is derived from an EMBL/GenBank/DDBJ whole genome shotgun (WGS) entry which is preliminary data.</text>
</comment>
<proteinExistence type="predicted"/>
<organism evidence="3 4">
    <name type="scientific">Bifidobacterium tissieri</name>
    <dbReference type="NCBI Taxonomy" id="1630162"/>
    <lineage>
        <taxon>Bacteria</taxon>
        <taxon>Bacillati</taxon>
        <taxon>Actinomycetota</taxon>
        <taxon>Actinomycetes</taxon>
        <taxon>Bifidobacteriales</taxon>
        <taxon>Bifidobacteriaceae</taxon>
        <taxon>Bifidobacterium</taxon>
    </lineage>
</organism>
<dbReference type="PANTHER" id="PTHR11236">
    <property type="entry name" value="AMINOBENZOATE/ANTHRANILATE SYNTHASE"/>
    <property type="match status" value="1"/>
</dbReference>
<dbReference type="InterPro" id="IPR019999">
    <property type="entry name" value="Anth_synth_I-like"/>
</dbReference>
<evidence type="ECO:0000259" key="2">
    <source>
        <dbReference type="Pfam" id="PF04715"/>
    </source>
</evidence>